<feature type="domain" description="Guanylate kinase-like" evidence="8">
    <location>
        <begin position="356"/>
        <end position="543"/>
    </location>
</feature>
<dbReference type="KEGG" id="pmrn:116940843"/>
<dbReference type="InterPro" id="IPR008144">
    <property type="entry name" value="Guanylate_kin-like_dom"/>
</dbReference>
<evidence type="ECO:0000256" key="3">
    <source>
        <dbReference type="ARBA" id="ARBA00022443"/>
    </source>
</evidence>
<evidence type="ECO:0000256" key="1">
    <source>
        <dbReference type="ARBA" id="ARBA00004370"/>
    </source>
</evidence>
<dbReference type="InterPro" id="IPR008145">
    <property type="entry name" value="GK/Ca_channel_bsu"/>
</dbReference>
<dbReference type="InterPro" id="IPR001452">
    <property type="entry name" value="SH3_domain"/>
</dbReference>
<evidence type="ECO:0000259" key="9">
    <source>
        <dbReference type="PROSITE" id="PS50106"/>
    </source>
</evidence>
<organism evidence="11 12">
    <name type="scientific">Petromyzon marinus</name>
    <name type="common">Sea lamprey</name>
    <dbReference type="NCBI Taxonomy" id="7757"/>
    <lineage>
        <taxon>Eukaryota</taxon>
        <taxon>Metazoa</taxon>
        <taxon>Chordata</taxon>
        <taxon>Craniata</taxon>
        <taxon>Vertebrata</taxon>
        <taxon>Cyclostomata</taxon>
        <taxon>Hyperoartia</taxon>
        <taxon>Petromyzontiformes</taxon>
        <taxon>Petromyzontidae</taxon>
        <taxon>Petromyzon</taxon>
    </lineage>
</organism>
<evidence type="ECO:0000313" key="12">
    <source>
        <dbReference type="RefSeq" id="XP_032806986.1"/>
    </source>
</evidence>
<name>A0AAJ7SYC9_PETMA</name>
<dbReference type="FunFam" id="2.30.30.40:FF:000069">
    <property type="entry name" value="MAGUK p55 subfamily member 6"/>
    <property type="match status" value="1"/>
</dbReference>
<sequence length="558" mass="61922">MARRAMEQVLESLPELPVCTGAKDTDLIFLRGLLESPIVQSLAKAQARLEEPKLEAVGENNLELVKEILEDISPMADQDGGAAELANILNEPHFQSLLEAHDVVASQSYDNITSSTGNDSSDLWSDPAALDGAAGTDAIRMVGIRKVEGQPLGVTFRVESSELVIARILRGGMIDQQGLLHVGDVIREVNGRDVTNDPAGLQRFLREATGSVVLKILPSYTRSSPPAQCVWKVFVKCYFDYNPEDDQLIPCKEAGLRFNRGDILQIVSQEDPDWWQALKVKDGGSAGLIPSQTLEEKRKAYVRHEWDYTGVSGGFCGVLGGKKKKKMMYMSTKNAEFDRHEILIYEEVAKMPPFQRKTLMLIGAQGVGRRSLKNRLLVANPSRYGMIVPFTSRPPRDDEKEGQGYYFVSRADMEADIRAGRYLESGEYEGNLYGTKIESIHGVVRTGKMCILDVNPQALKVLRTAEFMPFVVFVAAPTLETLRAMHRAALDAGATSKHLTDTDLKKTVDESVRIQRAYSHFFDLKIVNNNMDVAFAKLRAALEGLGKGPQWVPISWVY</sequence>
<dbReference type="Pfam" id="PF00595">
    <property type="entry name" value="PDZ"/>
    <property type="match status" value="1"/>
</dbReference>
<dbReference type="SUPFAM" id="SSF50044">
    <property type="entry name" value="SH3-domain"/>
    <property type="match status" value="1"/>
</dbReference>
<dbReference type="InterPro" id="IPR036892">
    <property type="entry name" value="L27_dom_sf"/>
</dbReference>
<dbReference type="PANTHER" id="PTHR23122">
    <property type="entry name" value="MEMBRANE-ASSOCIATED GUANYLATE KINASE MAGUK"/>
    <property type="match status" value="1"/>
</dbReference>
<dbReference type="InterPro" id="IPR050716">
    <property type="entry name" value="MAGUK"/>
</dbReference>
<proteinExistence type="inferred from homology"/>
<keyword evidence="11" id="KW-1185">Reference proteome</keyword>
<dbReference type="RefSeq" id="XP_032806986.1">
    <property type="nucleotide sequence ID" value="XM_032951095.1"/>
</dbReference>
<dbReference type="InterPro" id="IPR004172">
    <property type="entry name" value="L27_dom"/>
</dbReference>
<dbReference type="PROSITE" id="PS00856">
    <property type="entry name" value="GUANYLATE_KINASE_1"/>
    <property type="match status" value="1"/>
</dbReference>
<keyword evidence="3 6" id="KW-0728">SH3 domain</keyword>
<dbReference type="GO" id="GO:0043226">
    <property type="term" value="C:organelle"/>
    <property type="evidence" value="ECO:0007669"/>
    <property type="project" value="UniProtKB-ARBA"/>
</dbReference>
<dbReference type="InterPro" id="IPR036028">
    <property type="entry name" value="SH3-like_dom_sf"/>
</dbReference>
<evidence type="ECO:0000259" key="10">
    <source>
        <dbReference type="PROSITE" id="PS51022"/>
    </source>
</evidence>
<dbReference type="FunFam" id="2.30.42.10:FF:000047">
    <property type="entry name" value="MAGUK p55 subfamily member 6"/>
    <property type="match status" value="1"/>
</dbReference>
<dbReference type="PROSITE" id="PS51022">
    <property type="entry name" value="L27"/>
    <property type="match status" value="2"/>
</dbReference>
<dbReference type="InterPro" id="IPR001478">
    <property type="entry name" value="PDZ"/>
</dbReference>
<keyword evidence="4" id="KW-0597">Phosphoprotein</keyword>
<keyword evidence="5" id="KW-0472">Membrane</keyword>
<dbReference type="SMART" id="SM00072">
    <property type="entry name" value="GuKc"/>
    <property type="match status" value="1"/>
</dbReference>
<dbReference type="InterPro" id="IPR036034">
    <property type="entry name" value="PDZ_sf"/>
</dbReference>
<dbReference type="FunFam" id="3.30.63.10:FF:000002">
    <property type="entry name" value="Guanylate kinase 1"/>
    <property type="match status" value="1"/>
</dbReference>
<dbReference type="InterPro" id="IPR027417">
    <property type="entry name" value="P-loop_NTPase"/>
</dbReference>
<evidence type="ECO:0000259" key="7">
    <source>
        <dbReference type="PROSITE" id="PS50002"/>
    </source>
</evidence>
<feature type="domain" description="PDZ" evidence="9">
    <location>
        <begin position="141"/>
        <end position="220"/>
    </location>
</feature>
<dbReference type="PROSITE" id="PS50052">
    <property type="entry name" value="GUANYLATE_KINASE_2"/>
    <property type="match status" value="1"/>
</dbReference>
<dbReference type="SUPFAM" id="SSF50156">
    <property type="entry name" value="PDZ domain-like"/>
    <property type="match status" value="1"/>
</dbReference>
<evidence type="ECO:0000259" key="8">
    <source>
        <dbReference type="PROSITE" id="PS50052"/>
    </source>
</evidence>
<feature type="domain" description="SH3" evidence="7">
    <location>
        <begin position="230"/>
        <end position="299"/>
    </location>
</feature>
<feature type="domain" description="L27" evidence="10">
    <location>
        <begin position="2"/>
        <end position="53"/>
    </location>
</feature>
<feature type="domain" description="L27" evidence="10">
    <location>
        <begin position="54"/>
        <end position="112"/>
    </location>
</feature>
<comment type="subcellular location">
    <subcellularLocation>
        <location evidence="1">Membrane</location>
    </subcellularLocation>
</comment>
<dbReference type="Pfam" id="PF07653">
    <property type="entry name" value="SH3_2"/>
    <property type="match status" value="1"/>
</dbReference>
<dbReference type="Gene3D" id="3.40.50.300">
    <property type="entry name" value="P-loop containing nucleotide triphosphate hydrolases"/>
    <property type="match status" value="1"/>
</dbReference>
<dbReference type="GO" id="GO:0016020">
    <property type="term" value="C:membrane"/>
    <property type="evidence" value="ECO:0007669"/>
    <property type="project" value="UniProtKB-SubCell"/>
</dbReference>
<dbReference type="FunFam" id="3.40.50.300:FF:000146">
    <property type="entry name" value="MAGUK p55 subfamily member 6 isoform X1"/>
    <property type="match status" value="1"/>
</dbReference>
<dbReference type="Pfam" id="PF02828">
    <property type="entry name" value="L27"/>
    <property type="match status" value="2"/>
</dbReference>
<evidence type="ECO:0000256" key="6">
    <source>
        <dbReference type="PROSITE-ProRule" id="PRU00192"/>
    </source>
</evidence>
<dbReference type="SMART" id="SM00228">
    <property type="entry name" value="PDZ"/>
    <property type="match status" value="1"/>
</dbReference>
<dbReference type="PROSITE" id="PS50002">
    <property type="entry name" value="SH3"/>
    <property type="match status" value="1"/>
</dbReference>
<dbReference type="SUPFAM" id="SSF101288">
    <property type="entry name" value="L27 domain"/>
    <property type="match status" value="1"/>
</dbReference>
<evidence type="ECO:0000256" key="4">
    <source>
        <dbReference type="ARBA" id="ARBA00022553"/>
    </source>
</evidence>
<dbReference type="AlphaFoldDB" id="A0AAJ7SYC9"/>
<gene>
    <name evidence="12" type="primary">LOC116940843</name>
</gene>
<dbReference type="SUPFAM" id="SSF52540">
    <property type="entry name" value="P-loop containing nucleoside triphosphate hydrolases"/>
    <property type="match status" value="1"/>
</dbReference>
<dbReference type="PROSITE" id="PS50106">
    <property type="entry name" value="PDZ"/>
    <property type="match status" value="1"/>
</dbReference>
<dbReference type="InterPro" id="IPR014775">
    <property type="entry name" value="L27_C"/>
</dbReference>
<dbReference type="SMART" id="SM00569">
    <property type="entry name" value="L27"/>
    <property type="match status" value="2"/>
</dbReference>
<dbReference type="Pfam" id="PF00625">
    <property type="entry name" value="Guanylate_kin"/>
    <property type="match status" value="1"/>
</dbReference>
<dbReference type="GeneID" id="116940843"/>
<evidence type="ECO:0000256" key="5">
    <source>
        <dbReference type="ARBA" id="ARBA00023136"/>
    </source>
</evidence>
<dbReference type="Proteomes" id="UP001318040">
    <property type="component" value="Chromosome 10"/>
</dbReference>
<dbReference type="CDD" id="cd11862">
    <property type="entry name" value="SH3_MPP"/>
    <property type="match status" value="1"/>
</dbReference>
<dbReference type="Gene3D" id="1.10.287.650">
    <property type="entry name" value="L27 domain"/>
    <property type="match status" value="1"/>
</dbReference>
<dbReference type="InterPro" id="IPR020590">
    <property type="entry name" value="Guanylate_kinase_CS"/>
</dbReference>
<reference evidence="12" key="1">
    <citation type="submission" date="2025-08" db="UniProtKB">
        <authorList>
            <consortium name="RefSeq"/>
        </authorList>
    </citation>
    <scope>IDENTIFICATION</scope>
    <source>
        <tissue evidence="12">Sperm</tissue>
    </source>
</reference>
<protein>
    <submittedName>
        <fullName evidence="12">MAGUK p55 subfamily member 6-like isoform X1</fullName>
    </submittedName>
</protein>
<accession>A0AAJ7SYC9</accession>
<dbReference type="Gene3D" id="2.30.42.10">
    <property type="match status" value="1"/>
</dbReference>
<comment type="similarity">
    <text evidence="2">Belongs to the MAGUK family.</text>
</comment>
<dbReference type="SMART" id="SM00326">
    <property type="entry name" value="SH3"/>
    <property type="match status" value="1"/>
</dbReference>
<dbReference type="Gene3D" id="2.30.30.40">
    <property type="entry name" value="SH3 Domains"/>
    <property type="match status" value="1"/>
</dbReference>
<evidence type="ECO:0000313" key="11">
    <source>
        <dbReference type="Proteomes" id="UP001318040"/>
    </source>
</evidence>
<evidence type="ECO:0000256" key="2">
    <source>
        <dbReference type="ARBA" id="ARBA00007014"/>
    </source>
</evidence>
<dbReference type="CDD" id="cd10832">
    <property type="entry name" value="PDZ_MPP6-MPP2-like"/>
    <property type="match status" value="1"/>
</dbReference>